<dbReference type="Proteomes" id="UP001304895">
    <property type="component" value="Unassembled WGS sequence"/>
</dbReference>
<evidence type="ECO:0000313" key="1">
    <source>
        <dbReference type="EMBL" id="KAK4134636.1"/>
    </source>
</evidence>
<gene>
    <name evidence="1" type="ORF">BT67DRAFT_300605</name>
</gene>
<proteinExistence type="predicted"/>
<keyword evidence="2" id="KW-1185">Reference proteome</keyword>
<name>A0AAN6UL06_9PEZI</name>
<reference evidence="1" key="1">
    <citation type="journal article" date="2023" name="Mol. Phylogenet. Evol.">
        <title>Genome-scale phylogeny and comparative genomics of the fungal order Sordariales.</title>
        <authorList>
            <person name="Hensen N."/>
            <person name="Bonometti L."/>
            <person name="Westerberg I."/>
            <person name="Brannstrom I.O."/>
            <person name="Guillou S."/>
            <person name="Cros-Aarteil S."/>
            <person name="Calhoun S."/>
            <person name="Haridas S."/>
            <person name="Kuo A."/>
            <person name="Mondo S."/>
            <person name="Pangilinan J."/>
            <person name="Riley R."/>
            <person name="LaButti K."/>
            <person name="Andreopoulos B."/>
            <person name="Lipzen A."/>
            <person name="Chen C."/>
            <person name="Yan M."/>
            <person name="Daum C."/>
            <person name="Ng V."/>
            <person name="Clum A."/>
            <person name="Steindorff A."/>
            <person name="Ohm R.A."/>
            <person name="Martin F."/>
            <person name="Silar P."/>
            <person name="Natvig D.O."/>
            <person name="Lalanne C."/>
            <person name="Gautier V."/>
            <person name="Ament-Velasquez S.L."/>
            <person name="Kruys A."/>
            <person name="Hutchinson M.I."/>
            <person name="Powell A.J."/>
            <person name="Barry K."/>
            <person name="Miller A.N."/>
            <person name="Grigoriev I.V."/>
            <person name="Debuchy R."/>
            <person name="Gladieux P."/>
            <person name="Hiltunen Thoren M."/>
            <person name="Johannesson H."/>
        </authorList>
    </citation>
    <scope>NUCLEOTIDE SEQUENCE</scope>
    <source>
        <strain evidence="1">CBS 123565</strain>
    </source>
</reference>
<protein>
    <submittedName>
        <fullName evidence="1">Uncharacterized protein</fullName>
    </submittedName>
</protein>
<sequence length="88" mass="9953">MVIRGHSQPYASPQIQTHGIRPPVCTRDALEKAMGVTGRSRGVGTAFYLLSWAFDIVQNRRRNHDAGPFLDPQSVCRRTIEFSPYLRP</sequence>
<evidence type="ECO:0000313" key="2">
    <source>
        <dbReference type="Proteomes" id="UP001304895"/>
    </source>
</evidence>
<dbReference type="EMBL" id="MU853408">
    <property type="protein sequence ID" value="KAK4134636.1"/>
    <property type="molecule type" value="Genomic_DNA"/>
</dbReference>
<accession>A0AAN6UL06</accession>
<dbReference type="AlphaFoldDB" id="A0AAN6UL06"/>
<organism evidence="1 2">
    <name type="scientific">Trichocladium antarcticum</name>
    <dbReference type="NCBI Taxonomy" id="1450529"/>
    <lineage>
        <taxon>Eukaryota</taxon>
        <taxon>Fungi</taxon>
        <taxon>Dikarya</taxon>
        <taxon>Ascomycota</taxon>
        <taxon>Pezizomycotina</taxon>
        <taxon>Sordariomycetes</taxon>
        <taxon>Sordariomycetidae</taxon>
        <taxon>Sordariales</taxon>
        <taxon>Chaetomiaceae</taxon>
        <taxon>Trichocladium</taxon>
    </lineage>
</organism>
<comment type="caution">
    <text evidence="1">The sequence shown here is derived from an EMBL/GenBank/DDBJ whole genome shotgun (WGS) entry which is preliminary data.</text>
</comment>
<reference evidence="1" key="2">
    <citation type="submission" date="2023-05" db="EMBL/GenBank/DDBJ databases">
        <authorList>
            <consortium name="Lawrence Berkeley National Laboratory"/>
            <person name="Steindorff A."/>
            <person name="Hensen N."/>
            <person name="Bonometti L."/>
            <person name="Westerberg I."/>
            <person name="Brannstrom I.O."/>
            <person name="Guillou S."/>
            <person name="Cros-Aarteil S."/>
            <person name="Calhoun S."/>
            <person name="Haridas S."/>
            <person name="Kuo A."/>
            <person name="Mondo S."/>
            <person name="Pangilinan J."/>
            <person name="Riley R."/>
            <person name="Labutti K."/>
            <person name="Andreopoulos B."/>
            <person name="Lipzen A."/>
            <person name="Chen C."/>
            <person name="Yanf M."/>
            <person name="Daum C."/>
            <person name="Ng V."/>
            <person name="Clum A."/>
            <person name="Ohm R."/>
            <person name="Martin F."/>
            <person name="Silar P."/>
            <person name="Natvig D."/>
            <person name="Lalanne C."/>
            <person name="Gautier V."/>
            <person name="Ament-Velasquez S.L."/>
            <person name="Kruys A."/>
            <person name="Hutchinson M.I."/>
            <person name="Powell A.J."/>
            <person name="Barry K."/>
            <person name="Miller A.N."/>
            <person name="Grigoriev I.V."/>
            <person name="Debuchy R."/>
            <person name="Gladieux P."/>
            <person name="Thoren M.H."/>
            <person name="Johannesson H."/>
        </authorList>
    </citation>
    <scope>NUCLEOTIDE SEQUENCE</scope>
    <source>
        <strain evidence="1">CBS 123565</strain>
    </source>
</reference>